<proteinExistence type="predicted"/>
<accession>A0ABD2NMU0</accession>
<feature type="compositionally biased region" description="Basic and acidic residues" evidence="1">
    <location>
        <begin position="17"/>
        <end position="30"/>
    </location>
</feature>
<feature type="domain" description="BESS" evidence="2">
    <location>
        <begin position="100"/>
        <end position="132"/>
    </location>
</feature>
<name>A0ABD2NMU0_9CUCU</name>
<sequence length="182" mass="20425">MFLSESKIYGHIIFRATDSKSDNHDNHEDDAREEEMSPSDDNSTQSNNIASSAPLKPSHFVAEVTPYDADSVSEPKEGSSTIRLVQQIKRENLGNVIETDPVHAFFHSMALTVKRLPPELIAEARLQICEIVGMLEIKALGLDEQQEHHPNKKLNLNMKKCLKLQNLILACELINLTANGYF</sequence>
<protein>
    <recommendedName>
        <fullName evidence="2">BESS domain-containing protein</fullName>
    </recommendedName>
</protein>
<dbReference type="Pfam" id="PF02944">
    <property type="entry name" value="BESS"/>
    <property type="match status" value="1"/>
</dbReference>
<evidence type="ECO:0000259" key="2">
    <source>
        <dbReference type="Pfam" id="PF02944"/>
    </source>
</evidence>
<keyword evidence="4" id="KW-1185">Reference proteome</keyword>
<dbReference type="AlphaFoldDB" id="A0ABD2NMU0"/>
<dbReference type="Proteomes" id="UP001516400">
    <property type="component" value="Unassembled WGS sequence"/>
</dbReference>
<feature type="region of interest" description="Disordered" evidence="1">
    <location>
        <begin position="17"/>
        <end position="55"/>
    </location>
</feature>
<gene>
    <name evidence="3" type="ORF">HHI36_017260</name>
</gene>
<evidence type="ECO:0000313" key="3">
    <source>
        <dbReference type="EMBL" id="KAL3279752.1"/>
    </source>
</evidence>
<evidence type="ECO:0000256" key="1">
    <source>
        <dbReference type="SAM" id="MobiDB-lite"/>
    </source>
</evidence>
<comment type="caution">
    <text evidence="3">The sequence shown here is derived from an EMBL/GenBank/DDBJ whole genome shotgun (WGS) entry which is preliminary data.</text>
</comment>
<dbReference type="InterPro" id="IPR004210">
    <property type="entry name" value="BESS_motif"/>
</dbReference>
<organism evidence="3 4">
    <name type="scientific">Cryptolaemus montrouzieri</name>
    <dbReference type="NCBI Taxonomy" id="559131"/>
    <lineage>
        <taxon>Eukaryota</taxon>
        <taxon>Metazoa</taxon>
        <taxon>Ecdysozoa</taxon>
        <taxon>Arthropoda</taxon>
        <taxon>Hexapoda</taxon>
        <taxon>Insecta</taxon>
        <taxon>Pterygota</taxon>
        <taxon>Neoptera</taxon>
        <taxon>Endopterygota</taxon>
        <taxon>Coleoptera</taxon>
        <taxon>Polyphaga</taxon>
        <taxon>Cucujiformia</taxon>
        <taxon>Coccinelloidea</taxon>
        <taxon>Coccinellidae</taxon>
        <taxon>Scymninae</taxon>
        <taxon>Scymnini</taxon>
        <taxon>Cryptolaemus</taxon>
    </lineage>
</organism>
<reference evidence="3 4" key="1">
    <citation type="journal article" date="2021" name="BMC Biol.">
        <title>Horizontally acquired antibacterial genes associated with adaptive radiation of ladybird beetles.</title>
        <authorList>
            <person name="Li H.S."/>
            <person name="Tang X.F."/>
            <person name="Huang Y.H."/>
            <person name="Xu Z.Y."/>
            <person name="Chen M.L."/>
            <person name="Du X.Y."/>
            <person name="Qiu B.Y."/>
            <person name="Chen P.T."/>
            <person name="Zhang W."/>
            <person name="Slipinski A."/>
            <person name="Escalona H.E."/>
            <person name="Waterhouse R.M."/>
            <person name="Zwick A."/>
            <person name="Pang H."/>
        </authorList>
    </citation>
    <scope>NUCLEOTIDE SEQUENCE [LARGE SCALE GENOMIC DNA]</scope>
    <source>
        <strain evidence="3">SYSU2018</strain>
    </source>
</reference>
<feature type="compositionally biased region" description="Polar residues" evidence="1">
    <location>
        <begin position="39"/>
        <end position="51"/>
    </location>
</feature>
<dbReference type="EMBL" id="JABFTP020000124">
    <property type="protein sequence ID" value="KAL3279752.1"/>
    <property type="molecule type" value="Genomic_DNA"/>
</dbReference>
<evidence type="ECO:0000313" key="4">
    <source>
        <dbReference type="Proteomes" id="UP001516400"/>
    </source>
</evidence>